<reference evidence="4 5" key="1">
    <citation type="journal article" date="2024" name="Commun. Biol.">
        <title>Comparative genomic analysis of thermophilic fungi reveals convergent evolutionary adaptations and gene losses.</title>
        <authorList>
            <person name="Steindorff A.S."/>
            <person name="Aguilar-Pontes M.V."/>
            <person name="Robinson A.J."/>
            <person name="Andreopoulos B."/>
            <person name="LaButti K."/>
            <person name="Kuo A."/>
            <person name="Mondo S."/>
            <person name="Riley R."/>
            <person name="Otillar R."/>
            <person name="Haridas S."/>
            <person name="Lipzen A."/>
            <person name="Grimwood J."/>
            <person name="Schmutz J."/>
            <person name="Clum A."/>
            <person name="Reid I.D."/>
            <person name="Moisan M.C."/>
            <person name="Butler G."/>
            <person name="Nguyen T.T.M."/>
            <person name="Dewar K."/>
            <person name="Conant G."/>
            <person name="Drula E."/>
            <person name="Henrissat B."/>
            <person name="Hansel C."/>
            <person name="Singer S."/>
            <person name="Hutchinson M.I."/>
            <person name="de Vries R.P."/>
            <person name="Natvig D.O."/>
            <person name="Powell A.J."/>
            <person name="Tsang A."/>
            <person name="Grigoriev I.V."/>
        </authorList>
    </citation>
    <scope>NUCLEOTIDE SEQUENCE [LARGE SCALE GENOMIC DNA]</scope>
    <source>
        <strain evidence="4 5">CBS 620.91</strain>
    </source>
</reference>
<proteinExistence type="predicted"/>
<organism evidence="4 5">
    <name type="scientific">Humicola insolens</name>
    <name type="common">Soft-rot fungus</name>
    <dbReference type="NCBI Taxonomy" id="85995"/>
    <lineage>
        <taxon>Eukaryota</taxon>
        <taxon>Fungi</taxon>
        <taxon>Dikarya</taxon>
        <taxon>Ascomycota</taxon>
        <taxon>Pezizomycotina</taxon>
        <taxon>Sordariomycetes</taxon>
        <taxon>Sordariomycetidae</taxon>
        <taxon>Sordariales</taxon>
        <taxon>Chaetomiaceae</taxon>
        <taxon>Mycothermus</taxon>
    </lineage>
</organism>
<feature type="transmembrane region" description="Helical" evidence="2">
    <location>
        <begin position="151"/>
        <end position="172"/>
    </location>
</feature>
<comment type="caution">
    <text evidence="4">The sequence shown here is derived from an EMBL/GenBank/DDBJ whole genome shotgun (WGS) entry which is preliminary data.</text>
</comment>
<evidence type="ECO:0000313" key="4">
    <source>
        <dbReference type="EMBL" id="KAL1839241.1"/>
    </source>
</evidence>
<keyword evidence="5" id="KW-1185">Reference proteome</keyword>
<gene>
    <name evidence="4" type="ORF">VTJ49DRAFT_1719</name>
</gene>
<name>A0ABR3VBY7_HUMIN</name>
<feature type="chain" id="PRO_5047011756" evidence="3">
    <location>
        <begin position="20"/>
        <end position="173"/>
    </location>
</feature>
<keyword evidence="2" id="KW-1133">Transmembrane helix</keyword>
<keyword evidence="2" id="KW-0472">Membrane</keyword>
<feature type="compositionally biased region" description="Low complexity" evidence="1">
    <location>
        <begin position="102"/>
        <end position="113"/>
    </location>
</feature>
<keyword evidence="2" id="KW-0812">Transmembrane</keyword>
<keyword evidence="3" id="KW-0732">Signal</keyword>
<feature type="region of interest" description="Disordered" evidence="1">
    <location>
        <begin position="44"/>
        <end position="147"/>
    </location>
</feature>
<feature type="signal peptide" evidence="3">
    <location>
        <begin position="1"/>
        <end position="19"/>
    </location>
</feature>
<evidence type="ECO:0000256" key="2">
    <source>
        <dbReference type="SAM" id="Phobius"/>
    </source>
</evidence>
<accession>A0ABR3VBY7</accession>
<dbReference type="Proteomes" id="UP001583172">
    <property type="component" value="Unassembled WGS sequence"/>
</dbReference>
<evidence type="ECO:0000256" key="1">
    <source>
        <dbReference type="SAM" id="MobiDB-lite"/>
    </source>
</evidence>
<feature type="compositionally biased region" description="Low complexity" evidence="1">
    <location>
        <begin position="124"/>
        <end position="144"/>
    </location>
</feature>
<evidence type="ECO:0000313" key="5">
    <source>
        <dbReference type="Proteomes" id="UP001583172"/>
    </source>
</evidence>
<protein>
    <submittedName>
        <fullName evidence="4">Uncharacterized protein</fullName>
    </submittedName>
</protein>
<evidence type="ECO:0000256" key="3">
    <source>
        <dbReference type="SAM" id="SignalP"/>
    </source>
</evidence>
<sequence length="173" mass="17379">MKSATFVAALLGLVSVALGHTTADPGPSPTESYGCVPHNDHWDCEGPRETGAPGAATTTPAHPHDDEDDHDHDSADPGPSPTESYGCVPHNDHWDCEGPRETGAPGAATTTPAHSHDDDDDHSSSTLATVTTTPAAEVASTSSTQAPESTAGAAAVAANLGVALLGFAVVLAN</sequence>
<feature type="compositionally biased region" description="Basic and acidic residues" evidence="1">
    <location>
        <begin position="90"/>
        <end position="100"/>
    </location>
</feature>
<dbReference type="EMBL" id="JAZGSY010000168">
    <property type="protein sequence ID" value="KAL1839241.1"/>
    <property type="molecule type" value="Genomic_DNA"/>
</dbReference>
<feature type="compositionally biased region" description="Low complexity" evidence="1">
    <location>
        <begin position="50"/>
        <end position="61"/>
    </location>
</feature>